<feature type="region of interest" description="Disordered" evidence="1">
    <location>
        <begin position="77"/>
        <end position="125"/>
    </location>
</feature>
<dbReference type="Proteomes" id="UP001231189">
    <property type="component" value="Unassembled WGS sequence"/>
</dbReference>
<gene>
    <name evidence="2" type="ORF">QYE76_041705</name>
</gene>
<sequence length="125" mass="14396">MRCDMHEIEIETEGLHAHLAAAQSNLTSERKMRVDARQRVSRLKAKVASLDTLTTQMEARIEELEDDGEDLRKENKALLSDDDDDYEEEMDMEPDTKDEAIINNEDEEPEALMSDEDPEEPPFDD</sequence>
<proteinExistence type="predicted"/>
<evidence type="ECO:0000313" key="3">
    <source>
        <dbReference type="Proteomes" id="UP001231189"/>
    </source>
</evidence>
<name>A0AAD8TFH4_LOLMU</name>
<protein>
    <submittedName>
        <fullName evidence="2">Uncharacterized protein</fullName>
    </submittedName>
</protein>
<reference evidence="2" key="1">
    <citation type="submission" date="2023-07" db="EMBL/GenBank/DDBJ databases">
        <title>A chromosome-level genome assembly of Lolium multiflorum.</title>
        <authorList>
            <person name="Chen Y."/>
            <person name="Copetti D."/>
            <person name="Kolliker R."/>
            <person name="Studer B."/>
        </authorList>
    </citation>
    <scope>NUCLEOTIDE SEQUENCE</scope>
    <source>
        <strain evidence="2">02402/16</strain>
        <tissue evidence="2">Leaf</tissue>
    </source>
</reference>
<evidence type="ECO:0000313" key="2">
    <source>
        <dbReference type="EMBL" id="KAK1680857.1"/>
    </source>
</evidence>
<comment type="caution">
    <text evidence="2">The sequence shown here is derived from an EMBL/GenBank/DDBJ whole genome shotgun (WGS) entry which is preliminary data.</text>
</comment>
<dbReference type="AlphaFoldDB" id="A0AAD8TFH4"/>
<keyword evidence="3" id="KW-1185">Reference proteome</keyword>
<organism evidence="2 3">
    <name type="scientific">Lolium multiflorum</name>
    <name type="common">Italian ryegrass</name>
    <name type="synonym">Lolium perenne subsp. multiflorum</name>
    <dbReference type="NCBI Taxonomy" id="4521"/>
    <lineage>
        <taxon>Eukaryota</taxon>
        <taxon>Viridiplantae</taxon>
        <taxon>Streptophyta</taxon>
        <taxon>Embryophyta</taxon>
        <taxon>Tracheophyta</taxon>
        <taxon>Spermatophyta</taxon>
        <taxon>Magnoliopsida</taxon>
        <taxon>Liliopsida</taxon>
        <taxon>Poales</taxon>
        <taxon>Poaceae</taxon>
        <taxon>BOP clade</taxon>
        <taxon>Pooideae</taxon>
        <taxon>Poodae</taxon>
        <taxon>Poeae</taxon>
        <taxon>Poeae Chloroplast Group 2 (Poeae type)</taxon>
        <taxon>Loliodinae</taxon>
        <taxon>Loliinae</taxon>
        <taxon>Lolium</taxon>
    </lineage>
</organism>
<accession>A0AAD8TFH4</accession>
<evidence type="ECO:0000256" key="1">
    <source>
        <dbReference type="SAM" id="MobiDB-lite"/>
    </source>
</evidence>
<feature type="compositionally biased region" description="Acidic residues" evidence="1">
    <location>
        <begin position="80"/>
        <end position="93"/>
    </location>
</feature>
<feature type="compositionally biased region" description="Acidic residues" evidence="1">
    <location>
        <begin position="104"/>
        <end position="125"/>
    </location>
</feature>
<dbReference type="EMBL" id="JAUUTY010000002">
    <property type="protein sequence ID" value="KAK1680857.1"/>
    <property type="molecule type" value="Genomic_DNA"/>
</dbReference>